<dbReference type="Pfam" id="PF07510">
    <property type="entry name" value="GmrSD_C"/>
    <property type="match status" value="1"/>
</dbReference>
<dbReference type="SMART" id="SM00894">
    <property type="entry name" value="Excalibur"/>
    <property type="match status" value="1"/>
</dbReference>
<feature type="region of interest" description="Disordered" evidence="1">
    <location>
        <begin position="228"/>
        <end position="282"/>
    </location>
</feature>
<dbReference type="EMBL" id="CAEZYW010000131">
    <property type="protein sequence ID" value="CAB4743775.1"/>
    <property type="molecule type" value="Genomic_DNA"/>
</dbReference>
<name>A0A6J6TAA0_9ZZZZ</name>
<protein>
    <submittedName>
        <fullName evidence="3">Unannotated protein</fullName>
    </submittedName>
</protein>
<evidence type="ECO:0000256" key="1">
    <source>
        <dbReference type="SAM" id="MobiDB-lite"/>
    </source>
</evidence>
<sequence length="297" mass="31575">MTRASSGVRAQTASPIVAAFAAALATLLASALIGAPPAEAANRQPALKVLSSLPVSSEVDSGYSRELFRHWIVAGSDGCDTREEVLITERISGSVVGCRVVGGRWRSLYDGAVTSNSSSFDVDHMVPLKEAWDSGAWRWSSGTREDYANDLGYAHSLVAVSASSNRSKSDRDPTEWLPALGRCTYAKYWIGVKYRWRLSVNPAEKSTLTRILAGCPPLMVLPALASRTENPNAQTPGSTGSGSGSASGGGTSSGPLDPRFDTCGEANAAGYGPYSRGQDPEYRWYIDRDSDGLACER</sequence>
<feature type="domain" description="Excalibur calcium-binding" evidence="2">
    <location>
        <begin position="259"/>
        <end position="296"/>
    </location>
</feature>
<evidence type="ECO:0000259" key="2">
    <source>
        <dbReference type="SMART" id="SM00894"/>
    </source>
</evidence>
<gene>
    <name evidence="3" type="ORF">UFOPK2786_00923</name>
</gene>
<dbReference type="Pfam" id="PF05901">
    <property type="entry name" value="Excalibur"/>
    <property type="match status" value="1"/>
</dbReference>
<dbReference type="PANTHER" id="PTHR24094:SF15">
    <property type="entry name" value="AMP-DEPENDENT SYNTHETASE_LIGASE DOMAIN-CONTAINING PROTEIN-RELATED"/>
    <property type="match status" value="1"/>
</dbReference>
<dbReference type="AlphaFoldDB" id="A0A6J6TAA0"/>
<accession>A0A6J6TAA0</accession>
<reference evidence="3" key="1">
    <citation type="submission" date="2020-05" db="EMBL/GenBank/DDBJ databases">
        <authorList>
            <person name="Chiriac C."/>
            <person name="Salcher M."/>
            <person name="Ghai R."/>
            <person name="Kavagutti S V."/>
        </authorList>
    </citation>
    <scope>NUCLEOTIDE SEQUENCE</scope>
</reference>
<dbReference type="InterPro" id="IPR008613">
    <property type="entry name" value="Excalibur_Ca-bd_domain"/>
</dbReference>
<dbReference type="PANTHER" id="PTHR24094">
    <property type="entry name" value="SECRETED PROTEIN"/>
    <property type="match status" value="1"/>
</dbReference>
<proteinExistence type="predicted"/>
<feature type="compositionally biased region" description="Gly residues" evidence="1">
    <location>
        <begin position="239"/>
        <end position="252"/>
    </location>
</feature>
<evidence type="ECO:0000313" key="3">
    <source>
        <dbReference type="EMBL" id="CAB4743775.1"/>
    </source>
</evidence>
<organism evidence="3">
    <name type="scientific">freshwater metagenome</name>
    <dbReference type="NCBI Taxonomy" id="449393"/>
    <lineage>
        <taxon>unclassified sequences</taxon>
        <taxon>metagenomes</taxon>
        <taxon>ecological metagenomes</taxon>
    </lineage>
</organism>
<dbReference type="InterPro" id="IPR011089">
    <property type="entry name" value="GmrSD_C"/>
</dbReference>